<dbReference type="InterPro" id="IPR043136">
    <property type="entry name" value="B30.2/SPRY_sf"/>
</dbReference>
<dbReference type="InterPro" id="IPR050143">
    <property type="entry name" value="TRIM/RBCC"/>
</dbReference>
<evidence type="ECO:0000256" key="1">
    <source>
        <dbReference type="SAM" id="Phobius"/>
    </source>
</evidence>
<protein>
    <submittedName>
        <fullName evidence="3">Butyrophilin subfamily 3 member A3</fullName>
    </submittedName>
</protein>
<dbReference type="Pfam" id="PF00622">
    <property type="entry name" value="SPRY"/>
    <property type="match status" value="1"/>
</dbReference>
<feature type="transmembrane region" description="Helical" evidence="1">
    <location>
        <begin position="63"/>
        <end position="86"/>
    </location>
</feature>
<dbReference type="InterPro" id="IPR001870">
    <property type="entry name" value="B30.2/SPRY"/>
</dbReference>
<dbReference type="Gene3D" id="2.60.120.920">
    <property type="match status" value="1"/>
</dbReference>
<keyword evidence="1" id="KW-0472">Membrane</keyword>
<keyword evidence="1" id="KW-1133">Transmembrane helix</keyword>
<dbReference type="PRINTS" id="PR01407">
    <property type="entry name" value="BUTYPHLNCDUF"/>
</dbReference>
<dbReference type="PROSITE" id="PS50188">
    <property type="entry name" value="B302_SPRY"/>
    <property type="match status" value="1"/>
</dbReference>
<feature type="non-terminal residue" evidence="3">
    <location>
        <position position="257"/>
    </location>
</feature>
<dbReference type="InterPro" id="IPR003877">
    <property type="entry name" value="SPRY_dom"/>
</dbReference>
<reference evidence="3" key="1">
    <citation type="journal article" date="2014" name="Nature">
        <title>Elephant shark genome provides unique insights into gnathostome evolution.</title>
        <authorList>
            <consortium name="International Elephant Shark Genome Sequencing Consortium"/>
            <person name="Venkatesh B."/>
            <person name="Lee A.P."/>
            <person name="Ravi V."/>
            <person name="Maurya A.K."/>
            <person name="Lian M.M."/>
            <person name="Swann J.B."/>
            <person name="Ohta Y."/>
            <person name="Flajnik M.F."/>
            <person name="Sutoh Y."/>
            <person name="Kasahara M."/>
            <person name="Hoon S."/>
            <person name="Gangu V."/>
            <person name="Roy S.W."/>
            <person name="Irimia M."/>
            <person name="Korzh V."/>
            <person name="Kondrychyn I."/>
            <person name="Lim Z.W."/>
            <person name="Tay B.H."/>
            <person name="Tohari S."/>
            <person name="Kong K.W."/>
            <person name="Ho S."/>
            <person name="Lorente-Galdos B."/>
            <person name="Quilez J."/>
            <person name="Marques-Bonet T."/>
            <person name="Raney B.J."/>
            <person name="Ingham P.W."/>
            <person name="Tay A."/>
            <person name="Hillier L.W."/>
            <person name="Minx P."/>
            <person name="Boehm T."/>
            <person name="Wilson R.K."/>
            <person name="Brenner S."/>
            <person name="Warren W.C."/>
        </authorList>
    </citation>
    <scope>NUCLEOTIDE SEQUENCE</scope>
    <source>
        <tissue evidence="3">Intestine</tissue>
    </source>
</reference>
<dbReference type="PANTHER" id="PTHR24103">
    <property type="entry name" value="E3 UBIQUITIN-PROTEIN LIGASE TRIM"/>
    <property type="match status" value="1"/>
</dbReference>
<dbReference type="EMBL" id="JW877510">
    <property type="protein sequence ID" value="AFP10027.1"/>
    <property type="molecule type" value="mRNA"/>
</dbReference>
<evidence type="ECO:0000313" key="3">
    <source>
        <dbReference type="EMBL" id="AFP10027.1"/>
    </source>
</evidence>
<dbReference type="AlphaFoldDB" id="V9LCD4"/>
<dbReference type="InterPro" id="IPR003879">
    <property type="entry name" value="Butyrophylin_SPRY"/>
</dbReference>
<dbReference type="Pfam" id="PF13765">
    <property type="entry name" value="PRY"/>
    <property type="match status" value="1"/>
</dbReference>
<sequence length="257" mass="28640">GAGAGAGQEGPPGGDRLHDVDSEITVYSRLGNSYRCQIHSDVLHRTVSGGVSVPDVFFPRTSAFLYGFMFLLCLAMAAVGAAIFLYRKRWLVVKGLKQRPTISEYEDSKRKEEKLQSDVDQAEADLGRENLLCITAPERIISFAAPVSFDGDSANPYLDISEDLLTVSFSDGWKDLPENPRRFGARLFITALEGLEPGRRRYWEVVVDQKPDWDVGVCARGVPRKEWVELLPDKSFWTLGRRGGRFSANEEPEPVSL</sequence>
<feature type="non-terminal residue" evidence="3">
    <location>
        <position position="1"/>
    </location>
</feature>
<organism evidence="3">
    <name type="scientific">Callorhinchus milii</name>
    <name type="common">Ghost shark</name>
    <dbReference type="NCBI Taxonomy" id="7868"/>
    <lineage>
        <taxon>Eukaryota</taxon>
        <taxon>Metazoa</taxon>
        <taxon>Chordata</taxon>
        <taxon>Craniata</taxon>
        <taxon>Vertebrata</taxon>
        <taxon>Chondrichthyes</taxon>
        <taxon>Holocephali</taxon>
        <taxon>Chimaeriformes</taxon>
        <taxon>Callorhinchidae</taxon>
        <taxon>Callorhinchus</taxon>
    </lineage>
</organism>
<feature type="domain" description="B30.2/SPRY" evidence="2">
    <location>
        <begin position="127"/>
        <end position="257"/>
    </location>
</feature>
<dbReference type="SMART" id="SM00589">
    <property type="entry name" value="PRY"/>
    <property type="match status" value="1"/>
</dbReference>
<dbReference type="SUPFAM" id="SSF49899">
    <property type="entry name" value="Concanavalin A-like lectins/glucanases"/>
    <property type="match status" value="1"/>
</dbReference>
<proteinExistence type="evidence at transcript level"/>
<dbReference type="InterPro" id="IPR013320">
    <property type="entry name" value="ConA-like_dom_sf"/>
</dbReference>
<keyword evidence="1" id="KW-0812">Transmembrane</keyword>
<dbReference type="InterPro" id="IPR006574">
    <property type="entry name" value="PRY"/>
</dbReference>
<evidence type="ECO:0000259" key="2">
    <source>
        <dbReference type="PROSITE" id="PS50188"/>
    </source>
</evidence>
<name>V9LCD4_CALMI</name>
<accession>V9LCD4</accession>